<keyword evidence="3" id="KW-0723">Serine/threonine-protein kinase</keyword>
<dbReference type="PROSITE" id="PS00108">
    <property type="entry name" value="PROTEIN_KINASE_ST"/>
    <property type="match status" value="1"/>
</dbReference>
<reference evidence="20" key="1">
    <citation type="journal article" date="2019" name="Plant Biotechnol. J.">
        <title>Genome sequencing of the Australian wild diploid species Gossypium australe highlights disease resistance and delayed gland morphogenesis.</title>
        <authorList>
            <person name="Cai Y."/>
            <person name="Cai X."/>
            <person name="Wang Q."/>
            <person name="Wang P."/>
            <person name="Zhang Y."/>
            <person name="Cai C."/>
            <person name="Xu Y."/>
            <person name="Wang K."/>
            <person name="Zhou Z."/>
            <person name="Wang C."/>
            <person name="Geng S."/>
            <person name="Li B."/>
            <person name="Dong Q."/>
            <person name="Hou Y."/>
            <person name="Wang H."/>
            <person name="Ai P."/>
            <person name="Liu Z."/>
            <person name="Yi F."/>
            <person name="Sun M."/>
            <person name="An G."/>
            <person name="Cheng J."/>
            <person name="Zhang Y."/>
            <person name="Shi Q."/>
            <person name="Xie Y."/>
            <person name="Shi X."/>
            <person name="Chang Y."/>
            <person name="Huang F."/>
            <person name="Chen Y."/>
            <person name="Hong S."/>
            <person name="Mi L."/>
            <person name="Sun Q."/>
            <person name="Zhang L."/>
            <person name="Zhou B."/>
            <person name="Peng R."/>
            <person name="Zhang X."/>
            <person name="Liu F."/>
        </authorList>
    </citation>
    <scope>NUCLEOTIDE SEQUENCE [LARGE SCALE GENOMIC DNA]</scope>
    <source>
        <strain evidence="20">cv. PA1801</strain>
    </source>
</reference>
<dbReference type="FunFam" id="1.10.510.10:FF:000590">
    <property type="entry name" value="PR5-like receptor kinase"/>
    <property type="match status" value="1"/>
</dbReference>
<evidence type="ECO:0000256" key="16">
    <source>
        <dbReference type="SAM" id="Phobius"/>
    </source>
</evidence>
<evidence type="ECO:0000256" key="2">
    <source>
        <dbReference type="ARBA" id="ARBA00012513"/>
    </source>
</evidence>
<dbReference type="PANTHER" id="PTHR27009">
    <property type="entry name" value="RUST RESISTANCE KINASE LR10-RELATED"/>
    <property type="match status" value="1"/>
</dbReference>
<evidence type="ECO:0000256" key="15">
    <source>
        <dbReference type="PROSITE-ProRule" id="PRU10141"/>
    </source>
</evidence>
<dbReference type="Pfam" id="PF13947">
    <property type="entry name" value="GUB_WAK_bind"/>
    <property type="match status" value="1"/>
</dbReference>
<dbReference type="InterPro" id="IPR000719">
    <property type="entry name" value="Prot_kinase_dom"/>
</dbReference>
<keyword evidence="5 16" id="KW-0812">Transmembrane</keyword>
<evidence type="ECO:0000313" key="19">
    <source>
        <dbReference type="EMBL" id="KAA3480073.1"/>
    </source>
</evidence>
<dbReference type="Proteomes" id="UP000325315">
    <property type="component" value="Unassembled WGS sequence"/>
</dbReference>
<evidence type="ECO:0000256" key="10">
    <source>
        <dbReference type="ARBA" id="ARBA00022989"/>
    </source>
</evidence>
<gene>
    <name evidence="19" type="ORF">EPI10_020533</name>
</gene>
<dbReference type="InterPro" id="IPR011009">
    <property type="entry name" value="Kinase-like_dom_sf"/>
</dbReference>
<keyword evidence="7 15" id="KW-0547">Nucleotide-binding</keyword>
<dbReference type="InterPro" id="IPR017441">
    <property type="entry name" value="Protein_kinase_ATP_BS"/>
</dbReference>
<comment type="catalytic activity">
    <reaction evidence="14">
        <text>L-seryl-[protein] + ATP = O-phospho-L-seryl-[protein] + ADP + H(+)</text>
        <dbReference type="Rhea" id="RHEA:17989"/>
        <dbReference type="Rhea" id="RHEA-COMP:9863"/>
        <dbReference type="Rhea" id="RHEA-COMP:11604"/>
        <dbReference type="ChEBI" id="CHEBI:15378"/>
        <dbReference type="ChEBI" id="CHEBI:29999"/>
        <dbReference type="ChEBI" id="CHEBI:30616"/>
        <dbReference type="ChEBI" id="CHEBI:83421"/>
        <dbReference type="ChEBI" id="CHEBI:456216"/>
        <dbReference type="EC" id="2.7.11.1"/>
    </reaction>
</comment>
<dbReference type="Gene3D" id="1.10.510.10">
    <property type="entry name" value="Transferase(Phosphotransferase) domain 1"/>
    <property type="match status" value="1"/>
</dbReference>
<keyword evidence="19" id="KW-0675">Receptor</keyword>
<dbReference type="InterPro" id="IPR045874">
    <property type="entry name" value="LRK10/LRL21-25-like"/>
</dbReference>
<feature type="binding site" evidence="15">
    <location>
        <position position="350"/>
    </location>
    <ligand>
        <name>ATP</name>
        <dbReference type="ChEBI" id="CHEBI:30616"/>
    </ligand>
</feature>
<evidence type="ECO:0000313" key="20">
    <source>
        <dbReference type="Proteomes" id="UP000325315"/>
    </source>
</evidence>
<proteinExistence type="predicted"/>
<keyword evidence="10 16" id="KW-1133">Transmembrane helix</keyword>
<keyword evidence="20" id="KW-1185">Reference proteome</keyword>
<evidence type="ECO:0000256" key="14">
    <source>
        <dbReference type="ARBA" id="ARBA00048679"/>
    </source>
</evidence>
<evidence type="ECO:0000256" key="17">
    <source>
        <dbReference type="SAM" id="SignalP"/>
    </source>
</evidence>
<evidence type="ECO:0000256" key="9">
    <source>
        <dbReference type="ARBA" id="ARBA00022840"/>
    </source>
</evidence>
<feature type="transmembrane region" description="Helical" evidence="16">
    <location>
        <begin position="256"/>
        <end position="275"/>
    </location>
</feature>
<keyword evidence="11 16" id="KW-0472">Membrane</keyword>
<feature type="chain" id="PRO_5022845193" description="non-specific serine/threonine protein kinase" evidence="17">
    <location>
        <begin position="22"/>
        <end position="612"/>
    </location>
</feature>
<evidence type="ECO:0000256" key="3">
    <source>
        <dbReference type="ARBA" id="ARBA00022527"/>
    </source>
</evidence>
<evidence type="ECO:0000256" key="1">
    <source>
        <dbReference type="ARBA" id="ARBA00004479"/>
    </source>
</evidence>
<keyword evidence="9 15" id="KW-0067">ATP-binding</keyword>
<dbReference type="EC" id="2.7.11.1" evidence="2"/>
<keyword evidence="8 19" id="KW-0418">Kinase</keyword>
<keyword evidence="12" id="KW-0325">Glycoprotein</keyword>
<dbReference type="InterPro" id="IPR032872">
    <property type="entry name" value="WAK_assoc_C"/>
</dbReference>
<dbReference type="InterPro" id="IPR025287">
    <property type="entry name" value="WAK_GUB"/>
</dbReference>
<dbReference type="EMBL" id="SMMG02000003">
    <property type="protein sequence ID" value="KAA3480073.1"/>
    <property type="molecule type" value="Genomic_DNA"/>
</dbReference>
<evidence type="ECO:0000256" key="5">
    <source>
        <dbReference type="ARBA" id="ARBA00022692"/>
    </source>
</evidence>
<keyword evidence="4" id="KW-0808">Transferase</keyword>
<evidence type="ECO:0000256" key="12">
    <source>
        <dbReference type="ARBA" id="ARBA00023180"/>
    </source>
</evidence>
<dbReference type="PROSITE" id="PS00107">
    <property type="entry name" value="PROTEIN_KINASE_ATP"/>
    <property type="match status" value="1"/>
</dbReference>
<evidence type="ECO:0000256" key="6">
    <source>
        <dbReference type="ARBA" id="ARBA00022729"/>
    </source>
</evidence>
<dbReference type="CDD" id="cd14066">
    <property type="entry name" value="STKc_IRAK"/>
    <property type="match status" value="1"/>
</dbReference>
<dbReference type="Pfam" id="PF00069">
    <property type="entry name" value="Pkinase"/>
    <property type="match status" value="1"/>
</dbReference>
<protein>
    <recommendedName>
        <fullName evidence="2">non-specific serine/threonine protein kinase</fullName>
        <ecNumber evidence="2">2.7.11.1</ecNumber>
    </recommendedName>
</protein>
<dbReference type="InterPro" id="IPR008271">
    <property type="entry name" value="Ser/Thr_kinase_AS"/>
</dbReference>
<dbReference type="GO" id="GO:0005524">
    <property type="term" value="F:ATP binding"/>
    <property type="evidence" value="ECO:0007669"/>
    <property type="project" value="UniProtKB-UniRule"/>
</dbReference>
<sequence length="612" mass="69860">MNRYILIFFFFFFFILRKPHATDENFRICNETRKCGNLSINFPFFMEEARCGYPGFNISCKNNINPIVSLPDDGDYIIHNIFYQNQSFHISRAHPFDADDVCSNSIRSISIPEDRFFLPPNQVNMSLFFDCVSVSELPRSLGFYKVVCDAKYGTNVTLSLYSYDDSELSYASRYCNKTVVLPAPVDLSGNETGVQVTLNRGFILEWKSSKCKVCEASGGKCGFDDNTNDFKCYCQDRPRPSSCAPGKNSHAHIKVAVGYSIAGTVVLIILLACFIRTFSFNDRRFIWQMKVDGDKKIESFLNRHEFLTPKRYRYSDVKNMTNSFRDKLGKGGYGDIYKGKLLDGQLVAVKILNKSKSNGEDFMNEVSSISRTSHVNIVTLLGFCFEGRRRALIYEFVSNGSLEKFIFQKNGDIQLTWEMLYKIAVGIARGLEYLHRGCKTRILHFDIKPHNILLDDDFCPKISDFGLAKLCPGKESVISMTGCRGTIGYIAPEVYSRNFGRVSHKSDVYSYGMMVLEMVGGKTLNDEDYHTSEIYFPHWIYSRIELDDELRLHGIVDDDVDQERVRKMILVSLWCIQTNPANRPPMSRVLEMMEGNIDSLTIPPKPFLSSPS</sequence>
<dbReference type="GO" id="GO:0004674">
    <property type="term" value="F:protein serine/threonine kinase activity"/>
    <property type="evidence" value="ECO:0007669"/>
    <property type="project" value="UniProtKB-KW"/>
</dbReference>
<comment type="subcellular location">
    <subcellularLocation>
        <location evidence="1">Membrane</location>
        <topology evidence="1">Single-pass type I membrane protein</topology>
    </subcellularLocation>
</comment>
<evidence type="ECO:0000256" key="11">
    <source>
        <dbReference type="ARBA" id="ARBA00023136"/>
    </source>
</evidence>
<evidence type="ECO:0000256" key="7">
    <source>
        <dbReference type="ARBA" id="ARBA00022741"/>
    </source>
</evidence>
<name>A0A5B6WF69_9ROSI</name>
<dbReference type="Pfam" id="PF14380">
    <property type="entry name" value="WAK_assoc"/>
    <property type="match status" value="1"/>
</dbReference>
<feature type="domain" description="Protein kinase" evidence="18">
    <location>
        <begin position="322"/>
        <end position="608"/>
    </location>
</feature>
<accession>A0A5B6WF69</accession>
<dbReference type="SUPFAM" id="SSF56112">
    <property type="entry name" value="Protein kinase-like (PK-like)"/>
    <property type="match status" value="1"/>
</dbReference>
<evidence type="ECO:0000256" key="13">
    <source>
        <dbReference type="ARBA" id="ARBA00047899"/>
    </source>
</evidence>
<dbReference type="GO" id="GO:0016020">
    <property type="term" value="C:membrane"/>
    <property type="evidence" value="ECO:0007669"/>
    <property type="project" value="UniProtKB-SubCell"/>
</dbReference>
<keyword evidence="6 17" id="KW-0732">Signal</keyword>
<feature type="signal peptide" evidence="17">
    <location>
        <begin position="1"/>
        <end position="21"/>
    </location>
</feature>
<dbReference type="SMART" id="SM00220">
    <property type="entry name" value="S_TKc"/>
    <property type="match status" value="1"/>
</dbReference>
<evidence type="ECO:0000256" key="8">
    <source>
        <dbReference type="ARBA" id="ARBA00022777"/>
    </source>
</evidence>
<dbReference type="FunFam" id="3.30.200.20:FF:000178">
    <property type="entry name" value="serine/threonine-protein kinase PBS1-like"/>
    <property type="match status" value="1"/>
</dbReference>
<organism evidence="19 20">
    <name type="scientific">Gossypium australe</name>
    <dbReference type="NCBI Taxonomy" id="47621"/>
    <lineage>
        <taxon>Eukaryota</taxon>
        <taxon>Viridiplantae</taxon>
        <taxon>Streptophyta</taxon>
        <taxon>Embryophyta</taxon>
        <taxon>Tracheophyta</taxon>
        <taxon>Spermatophyta</taxon>
        <taxon>Magnoliopsida</taxon>
        <taxon>eudicotyledons</taxon>
        <taxon>Gunneridae</taxon>
        <taxon>Pentapetalae</taxon>
        <taxon>rosids</taxon>
        <taxon>malvids</taxon>
        <taxon>Malvales</taxon>
        <taxon>Malvaceae</taxon>
        <taxon>Malvoideae</taxon>
        <taxon>Gossypium</taxon>
    </lineage>
</organism>
<evidence type="ECO:0000256" key="4">
    <source>
        <dbReference type="ARBA" id="ARBA00022679"/>
    </source>
</evidence>
<evidence type="ECO:0000259" key="18">
    <source>
        <dbReference type="PROSITE" id="PS50011"/>
    </source>
</evidence>
<dbReference type="Gene3D" id="3.30.200.20">
    <property type="entry name" value="Phosphorylase Kinase, domain 1"/>
    <property type="match status" value="1"/>
</dbReference>
<dbReference type="OrthoDB" id="4062651at2759"/>
<comment type="caution">
    <text evidence="19">The sequence shown here is derived from an EMBL/GenBank/DDBJ whole genome shotgun (WGS) entry which is preliminary data.</text>
</comment>
<comment type="catalytic activity">
    <reaction evidence="13">
        <text>L-threonyl-[protein] + ATP = O-phospho-L-threonyl-[protein] + ADP + H(+)</text>
        <dbReference type="Rhea" id="RHEA:46608"/>
        <dbReference type="Rhea" id="RHEA-COMP:11060"/>
        <dbReference type="Rhea" id="RHEA-COMP:11605"/>
        <dbReference type="ChEBI" id="CHEBI:15378"/>
        <dbReference type="ChEBI" id="CHEBI:30013"/>
        <dbReference type="ChEBI" id="CHEBI:30616"/>
        <dbReference type="ChEBI" id="CHEBI:61977"/>
        <dbReference type="ChEBI" id="CHEBI:456216"/>
        <dbReference type="EC" id="2.7.11.1"/>
    </reaction>
</comment>
<dbReference type="GO" id="GO:0030247">
    <property type="term" value="F:polysaccharide binding"/>
    <property type="evidence" value="ECO:0007669"/>
    <property type="project" value="InterPro"/>
</dbReference>
<dbReference type="AlphaFoldDB" id="A0A5B6WF69"/>
<dbReference type="PROSITE" id="PS50011">
    <property type="entry name" value="PROTEIN_KINASE_DOM"/>
    <property type="match status" value="1"/>
</dbReference>